<keyword evidence="3" id="KW-1185">Reference proteome</keyword>
<dbReference type="InterPro" id="IPR014922">
    <property type="entry name" value="YdhG-like"/>
</dbReference>
<gene>
    <name evidence="2" type="ORF">QOZ88_06480</name>
</gene>
<reference evidence="3" key="1">
    <citation type="submission" date="2023-05" db="EMBL/GenBank/DDBJ databases">
        <title>Draft genome of Pseudofrankia sp. BMG5.37.</title>
        <authorList>
            <person name="Gtari M."/>
            <person name="Ghodhbane F."/>
            <person name="Sbissi I."/>
        </authorList>
    </citation>
    <scope>NUCLEOTIDE SEQUENCE [LARGE SCALE GENOMIC DNA]</scope>
    <source>
        <strain evidence="3">BMG 814</strain>
    </source>
</reference>
<feature type="domain" description="YdhG-like" evidence="1">
    <location>
        <begin position="17"/>
        <end position="130"/>
    </location>
</feature>
<sequence length="144" mass="15151">MSGTGGIDTWFAAAGAREQDLRRVDELVVLAAPGIDRQLVPMGATAMLGYGMMPYRPRSAKATTSWPLIALAAQKRHLSLYVCAVVDGEYLPETRAGRLGRVSCGKSCIRFSSLDAVDTAELSALVRDAVAATRSGGNAFASSS</sequence>
<evidence type="ECO:0000313" key="3">
    <source>
        <dbReference type="Proteomes" id="UP001233673"/>
    </source>
</evidence>
<evidence type="ECO:0000313" key="2">
    <source>
        <dbReference type="EMBL" id="MDP5182278.1"/>
    </source>
</evidence>
<proteinExistence type="predicted"/>
<name>A0ABT9I9M6_9ACTN</name>
<comment type="caution">
    <text evidence="2">The sequence shown here is derived from an EMBL/GenBank/DDBJ whole genome shotgun (WGS) entry which is preliminary data.</text>
</comment>
<dbReference type="Proteomes" id="UP001233673">
    <property type="component" value="Unassembled WGS sequence"/>
</dbReference>
<accession>A0ABT9I9M6</accession>
<dbReference type="SUPFAM" id="SSF159888">
    <property type="entry name" value="YdhG-like"/>
    <property type="match status" value="1"/>
</dbReference>
<dbReference type="Pfam" id="PF08818">
    <property type="entry name" value="DUF1801"/>
    <property type="match status" value="1"/>
</dbReference>
<dbReference type="RefSeq" id="WP_305998974.1">
    <property type="nucleotide sequence ID" value="NZ_JASNFN010000004.1"/>
</dbReference>
<evidence type="ECO:0000259" key="1">
    <source>
        <dbReference type="Pfam" id="PF08818"/>
    </source>
</evidence>
<protein>
    <submittedName>
        <fullName evidence="2">DUF1801 domain-containing protein</fullName>
    </submittedName>
</protein>
<organism evidence="2 3">
    <name type="scientific">Blastococcus carthaginiensis</name>
    <dbReference type="NCBI Taxonomy" id="3050034"/>
    <lineage>
        <taxon>Bacteria</taxon>
        <taxon>Bacillati</taxon>
        <taxon>Actinomycetota</taxon>
        <taxon>Actinomycetes</taxon>
        <taxon>Geodermatophilales</taxon>
        <taxon>Geodermatophilaceae</taxon>
        <taxon>Blastococcus</taxon>
    </lineage>
</organism>
<dbReference type="EMBL" id="JASNFN010000004">
    <property type="protein sequence ID" value="MDP5182278.1"/>
    <property type="molecule type" value="Genomic_DNA"/>
</dbReference>